<dbReference type="Proteomes" id="UP000002881">
    <property type="component" value="Chromosome"/>
</dbReference>
<dbReference type="PRINTS" id="PR00412">
    <property type="entry name" value="EPOXHYDRLASE"/>
</dbReference>
<protein>
    <submittedName>
        <fullName evidence="3">Putative hydrolase or acyltransferase of alpha/beta superfamily</fullName>
    </submittedName>
</protein>
<dbReference type="GO" id="GO:0016020">
    <property type="term" value="C:membrane"/>
    <property type="evidence" value="ECO:0007669"/>
    <property type="project" value="TreeGrafter"/>
</dbReference>
<sequence length="304" mass="34478" precursor="true">MKIVRTLFLVLLIVIAVAVVNGIFSVTMARIFLNRIEREGRYLKVGEEELFLKVLGEGKPMLMIHGFPGSHLDFSELAKLLSSNRKVYLVDLPGSGLSEASSKGDYSRKGYAELLVDLMNLLNIEKADIIGHSLGGEIALNIGYYYSERVENLILIDSYAFTEQKLVPDFISSSKVLTWIAMRFYYQTYPVQRYLYTKRLGDKSYFVHEEFGKYFALVDRMSIQFLSEFIKDSDGGSLSGMLGEIDLNVLIIWGERDEILPLDYAKKISEEIPGSTLKIIEGRGHAPFIDKPERVAEEILSFLE</sequence>
<dbReference type="HOGENOM" id="CLU_020336_13_2_0"/>
<dbReference type="InterPro" id="IPR000639">
    <property type="entry name" value="Epox_hydrolase-like"/>
</dbReference>
<dbReference type="eggNOG" id="COG2267">
    <property type="taxonomic scope" value="Bacteria"/>
</dbReference>
<dbReference type="Gene3D" id="3.40.50.1820">
    <property type="entry name" value="alpha/beta hydrolase"/>
    <property type="match status" value="1"/>
</dbReference>
<dbReference type="GO" id="GO:0016746">
    <property type="term" value="F:acyltransferase activity"/>
    <property type="evidence" value="ECO:0007669"/>
    <property type="project" value="UniProtKB-KW"/>
</dbReference>
<dbReference type="Pfam" id="PF00561">
    <property type="entry name" value="Abhydrolase_1"/>
    <property type="match status" value="2"/>
</dbReference>
<keyword evidence="3" id="KW-0012">Acyltransferase</keyword>
<dbReference type="AlphaFoldDB" id="I2F2S9"/>
<dbReference type="PANTHER" id="PTHR43798">
    <property type="entry name" value="MONOACYLGLYCEROL LIPASE"/>
    <property type="match status" value="1"/>
</dbReference>
<name>I2F2S9_9BACT</name>
<dbReference type="RefSeq" id="WP_014730339.1">
    <property type="nucleotide sequence ID" value="NC_017934.1"/>
</dbReference>
<reference evidence="3 4" key="1">
    <citation type="journal article" date="2012" name="Genome Biol. Evol.">
        <title>Genome Sequence of the Mesophilic Thermotogales Bacterium Mesotoga prima MesG1.Ag.4.2 Reveals the Largest Thermotogales Genome To Date.</title>
        <authorList>
            <person name="Zhaxybayeva O."/>
            <person name="Swithers K.S."/>
            <person name="Foght J."/>
            <person name="Green A.G."/>
            <person name="Bruce D."/>
            <person name="Detter C."/>
            <person name="Han S."/>
            <person name="Teshima H."/>
            <person name="Han J."/>
            <person name="Woyke T."/>
            <person name="Pitluck S."/>
            <person name="Nolan M."/>
            <person name="Ivanova N."/>
            <person name="Pati A."/>
            <person name="Land M.L."/>
            <person name="Dlutek M."/>
            <person name="Doolittle W.F."/>
            <person name="Noll K.M."/>
            <person name="Nesbo C.L."/>
        </authorList>
    </citation>
    <scope>NUCLEOTIDE SEQUENCE [LARGE SCALE GENOMIC DNA]</scope>
    <source>
        <strain evidence="4">mesG1.Ag.4.2</strain>
    </source>
</reference>
<dbReference type="PRINTS" id="PR00111">
    <property type="entry name" value="ABHYDROLASE"/>
</dbReference>
<evidence type="ECO:0000259" key="2">
    <source>
        <dbReference type="Pfam" id="PF00561"/>
    </source>
</evidence>
<dbReference type="EMBL" id="CP003532">
    <property type="protein sequence ID" value="AFK06232.1"/>
    <property type="molecule type" value="Genomic_DNA"/>
</dbReference>
<accession>I2F2S9</accession>
<keyword evidence="4" id="KW-1185">Reference proteome</keyword>
<gene>
    <name evidence="3" type="ORF">Theba_0506</name>
</gene>
<dbReference type="SUPFAM" id="SSF53474">
    <property type="entry name" value="alpha/beta-Hydrolases"/>
    <property type="match status" value="1"/>
</dbReference>
<keyword evidence="1 3" id="KW-0378">Hydrolase</keyword>
<dbReference type="InterPro" id="IPR050266">
    <property type="entry name" value="AB_hydrolase_sf"/>
</dbReference>
<dbReference type="PANTHER" id="PTHR43798:SF31">
    <property type="entry name" value="AB HYDROLASE SUPERFAMILY PROTEIN YCLE"/>
    <property type="match status" value="1"/>
</dbReference>
<organism evidence="3 4">
    <name type="scientific">Mesotoga prima MesG1.Ag.4.2</name>
    <dbReference type="NCBI Taxonomy" id="660470"/>
    <lineage>
        <taxon>Bacteria</taxon>
        <taxon>Thermotogati</taxon>
        <taxon>Thermotogota</taxon>
        <taxon>Thermotogae</taxon>
        <taxon>Kosmotogales</taxon>
        <taxon>Kosmotogaceae</taxon>
        <taxon>Mesotoga</taxon>
    </lineage>
</organism>
<evidence type="ECO:0000256" key="1">
    <source>
        <dbReference type="ARBA" id="ARBA00022801"/>
    </source>
</evidence>
<dbReference type="InterPro" id="IPR029058">
    <property type="entry name" value="AB_hydrolase_fold"/>
</dbReference>
<dbReference type="STRING" id="660470.Theba_0506"/>
<keyword evidence="3" id="KW-0808">Transferase</keyword>
<dbReference type="InterPro" id="IPR000073">
    <property type="entry name" value="AB_hydrolase_1"/>
</dbReference>
<dbReference type="GeneID" id="87106357"/>
<evidence type="ECO:0000313" key="3">
    <source>
        <dbReference type="EMBL" id="AFK06232.1"/>
    </source>
</evidence>
<proteinExistence type="predicted"/>
<feature type="domain" description="AB hydrolase-1" evidence="2">
    <location>
        <begin position="182"/>
        <end position="292"/>
    </location>
</feature>
<evidence type="ECO:0000313" key="4">
    <source>
        <dbReference type="Proteomes" id="UP000002881"/>
    </source>
</evidence>
<dbReference type="KEGG" id="mpg:Theba_0506"/>
<dbReference type="GO" id="GO:0016787">
    <property type="term" value="F:hydrolase activity"/>
    <property type="evidence" value="ECO:0007669"/>
    <property type="project" value="UniProtKB-KW"/>
</dbReference>
<feature type="domain" description="AB hydrolase-1" evidence="2">
    <location>
        <begin position="59"/>
        <end position="162"/>
    </location>
</feature>